<feature type="region of interest" description="Disordered" evidence="1">
    <location>
        <begin position="162"/>
        <end position="187"/>
    </location>
</feature>
<sequence length="535" mass="60309">MAKKAELKSKNPPMRARIQEYQPSADSEATESNLAANAEIEPDPEPEQEAEQIPQREIRSKWKNDRTVVASNAPMHTTQQSVAGPGSLAADSERLVDYVKKTERRKSQRIANMHKKQKLDQLNEVHGATRSPSETRMFDTFDTVSLGRDDSDQVAVEGTVVAPTQPSQPEKEDEHHENINEAGFEDKEARVAVTLAVDEVMLEAAQPQGPTEDDAEHTEIYPEPISIQIPFEPEAGVEDKEAGVAVPLVVDEVMLEEAQPEPLVVVIPVQPEEASKSEVEAPHNVVEEEKEPEQQSEVEAPHNVVEEDKEPDPINIDNPFEPEVTLKPWLNPVPEATDAKDTPNIIEEIITDVLLSMKKEDKVEEGNQDQQPGDQEECNTPEAAPASMEERCFIWATTENNNKYNTIFQLRGPNTIEAMRYNFMTMALKECIDMYMVSLVCHILNREQVHRFQREVYCVPPEILDQLDGFREKIVAKVLFSEHNTLNFEAMNQSRTMTREAITEGRTKLGRRPKPSATLKSPFRNPSTAELEKKQ</sequence>
<feature type="region of interest" description="Disordered" evidence="1">
    <location>
        <begin position="503"/>
        <end position="535"/>
    </location>
</feature>
<comment type="caution">
    <text evidence="2">The sequence shown here is derived from an EMBL/GenBank/DDBJ whole genome shotgun (WGS) entry which is preliminary data.</text>
</comment>
<feature type="compositionally biased region" description="Basic and acidic residues" evidence="1">
    <location>
        <begin position="169"/>
        <end position="187"/>
    </location>
</feature>
<feature type="region of interest" description="Disordered" evidence="1">
    <location>
        <begin position="361"/>
        <end position="383"/>
    </location>
</feature>
<feature type="region of interest" description="Disordered" evidence="1">
    <location>
        <begin position="1"/>
        <end position="88"/>
    </location>
</feature>
<proteinExistence type="predicted"/>
<feature type="compositionally biased region" description="Basic and acidic residues" evidence="1">
    <location>
        <begin position="54"/>
        <end position="66"/>
    </location>
</feature>
<feature type="compositionally biased region" description="Basic and acidic residues" evidence="1">
    <location>
        <begin position="273"/>
        <end position="287"/>
    </location>
</feature>
<dbReference type="EMBL" id="JASCZI010181440">
    <property type="protein sequence ID" value="MED6183490.1"/>
    <property type="molecule type" value="Genomic_DNA"/>
</dbReference>
<evidence type="ECO:0000313" key="3">
    <source>
        <dbReference type="Proteomes" id="UP001341840"/>
    </source>
</evidence>
<keyword evidence="3" id="KW-1185">Reference proteome</keyword>
<feature type="region of interest" description="Disordered" evidence="1">
    <location>
        <begin position="103"/>
        <end position="138"/>
    </location>
</feature>
<organism evidence="2 3">
    <name type="scientific">Stylosanthes scabra</name>
    <dbReference type="NCBI Taxonomy" id="79078"/>
    <lineage>
        <taxon>Eukaryota</taxon>
        <taxon>Viridiplantae</taxon>
        <taxon>Streptophyta</taxon>
        <taxon>Embryophyta</taxon>
        <taxon>Tracheophyta</taxon>
        <taxon>Spermatophyta</taxon>
        <taxon>Magnoliopsida</taxon>
        <taxon>eudicotyledons</taxon>
        <taxon>Gunneridae</taxon>
        <taxon>Pentapetalae</taxon>
        <taxon>rosids</taxon>
        <taxon>fabids</taxon>
        <taxon>Fabales</taxon>
        <taxon>Fabaceae</taxon>
        <taxon>Papilionoideae</taxon>
        <taxon>50 kb inversion clade</taxon>
        <taxon>dalbergioids sensu lato</taxon>
        <taxon>Dalbergieae</taxon>
        <taxon>Pterocarpus clade</taxon>
        <taxon>Stylosanthes</taxon>
    </lineage>
</organism>
<feature type="compositionally biased region" description="Basic residues" evidence="1">
    <location>
        <begin position="103"/>
        <end position="117"/>
    </location>
</feature>
<accession>A0ABU6WEB2</accession>
<gene>
    <name evidence="2" type="ORF">PIB30_038330</name>
</gene>
<name>A0ABU6WEB2_9FABA</name>
<reference evidence="2 3" key="1">
    <citation type="journal article" date="2023" name="Plants (Basel)">
        <title>Bridging the Gap: Combining Genomics and Transcriptomics Approaches to Understand Stylosanthes scabra, an Orphan Legume from the Brazilian Caatinga.</title>
        <authorList>
            <person name="Ferreira-Neto J.R.C."/>
            <person name="da Silva M.D."/>
            <person name="Binneck E."/>
            <person name="de Melo N.F."/>
            <person name="da Silva R.H."/>
            <person name="de Melo A.L.T.M."/>
            <person name="Pandolfi V."/>
            <person name="Bustamante F.O."/>
            <person name="Brasileiro-Vidal A.C."/>
            <person name="Benko-Iseppon A.M."/>
        </authorList>
    </citation>
    <scope>NUCLEOTIDE SEQUENCE [LARGE SCALE GENOMIC DNA]</scope>
    <source>
        <tissue evidence="2">Leaves</tissue>
    </source>
</reference>
<dbReference type="Proteomes" id="UP001341840">
    <property type="component" value="Unassembled WGS sequence"/>
</dbReference>
<feature type="compositionally biased region" description="Polar residues" evidence="1">
    <location>
        <begin position="21"/>
        <end position="35"/>
    </location>
</feature>
<protein>
    <submittedName>
        <fullName evidence="2">Uncharacterized protein</fullName>
    </submittedName>
</protein>
<evidence type="ECO:0000256" key="1">
    <source>
        <dbReference type="SAM" id="MobiDB-lite"/>
    </source>
</evidence>
<feature type="compositionally biased region" description="Acidic residues" evidence="1">
    <location>
        <begin position="40"/>
        <end position="50"/>
    </location>
</feature>
<evidence type="ECO:0000313" key="2">
    <source>
        <dbReference type="EMBL" id="MED6183490.1"/>
    </source>
</evidence>
<feature type="region of interest" description="Disordered" evidence="1">
    <location>
        <begin position="273"/>
        <end position="317"/>
    </location>
</feature>